<keyword evidence="2" id="KW-1185">Reference proteome</keyword>
<sequence>MYELGLTMNGATLEDRTDSEIGLKRKSAMECLFWLFEPSRISDLHNQSCEVVNEWRWFDKSRIDHVMNGDVELHFFPTEYQLADLFTEPLDEKRFNQLISKLGMLNPDA</sequence>
<protein>
    <submittedName>
        <fullName evidence="1">Uncharacterized protein</fullName>
    </submittedName>
</protein>
<evidence type="ECO:0000313" key="1">
    <source>
        <dbReference type="EMBL" id="KAJ9544605.1"/>
    </source>
</evidence>
<comment type="caution">
    <text evidence="1">The sequence shown here is derived from an EMBL/GenBank/DDBJ whole genome shotgun (WGS) entry which is preliminary data.</text>
</comment>
<gene>
    <name evidence="1" type="ORF">OSB04_024312</name>
</gene>
<name>A0AA38SKV1_9ASTR</name>
<organism evidence="1 2">
    <name type="scientific">Centaurea solstitialis</name>
    <name type="common">yellow star-thistle</name>
    <dbReference type="NCBI Taxonomy" id="347529"/>
    <lineage>
        <taxon>Eukaryota</taxon>
        <taxon>Viridiplantae</taxon>
        <taxon>Streptophyta</taxon>
        <taxon>Embryophyta</taxon>
        <taxon>Tracheophyta</taxon>
        <taxon>Spermatophyta</taxon>
        <taxon>Magnoliopsida</taxon>
        <taxon>eudicotyledons</taxon>
        <taxon>Gunneridae</taxon>
        <taxon>Pentapetalae</taxon>
        <taxon>asterids</taxon>
        <taxon>campanulids</taxon>
        <taxon>Asterales</taxon>
        <taxon>Asteraceae</taxon>
        <taxon>Carduoideae</taxon>
        <taxon>Cardueae</taxon>
        <taxon>Centaureinae</taxon>
        <taxon>Centaurea</taxon>
    </lineage>
</organism>
<dbReference type="EMBL" id="JARYMX010000006">
    <property type="protein sequence ID" value="KAJ9544605.1"/>
    <property type="molecule type" value="Genomic_DNA"/>
</dbReference>
<accession>A0AA38SKV1</accession>
<dbReference type="Proteomes" id="UP001172457">
    <property type="component" value="Chromosome 6"/>
</dbReference>
<proteinExistence type="predicted"/>
<evidence type="ECO:0000313" key="2">
    <source>
        <dbReference type="Proteomes" id="UP001172457"/>
    </source>
</evidence>
<reference evidence="1" key="1">
    <citation type="submission" date="2023-03" db="EMBL/GenBank/DDBJ databases">
        <title>Chromosome-scale reference genome and RAD-based genetic map of yellow starthistle (Centaurea solstitialis) reveal putative structural variation and QTLs associated with invader traits.</title>
        <authorList>
            <person name="Reatini B."/>
            <person name="Cang F.A."/>
            <person name="Jiang Q."/>
            <person name="Mckibben M.T.W."/>
            <person name="Barker M.S."/>
            <person name="Rieseberg L.H."/>
            <person name="Dlugosch K.M."/>
        </authorList>
    </citation>
    <scope>NUCLEOTIDE SEQUENCE</scope>
    <source>
        <strain evidence="1">CAN-66</strain>
        <tissue evidence="1">Leaf</tissue>
    </source>
</reference>
<dbReference type="AlphaFoldDB" id="A0AA38SKV1"/>